<dbReference type="EMBL" id="GGEC01008748">
    <property type="protein sequence ID" value="MBW89231.1"/>
    <property type="molecule type" value="Transcribed_RNA"/>
</dbReference>
<reference evidence="1" key="1">
    <citation type="submission" date="2018-02" db="EMBL/GenBank/DDBJ databases">
        <title>Rhizophora mucronata_Transcriptome.</title>
        <authorList>
            <person name="Meera S.P."/>
            <person name="Sreeshan A."/>
            <person name="Augustine A."/>
        </authorList>
    </citation>
    <scope>NUCLEOTIDE SEQUENCE</scope>
    <source>
        <tissue evidence="1">Leaf</tissue>
    </source>
</reference>
<proteinExistence type="predicted"/>
<sequence length="11" mass="1325">MMCARVKDRKS</sequence>
<protein>
    <submittedName>
        <fullName evidence="1">Uncharacterized protein</fullName>
    </submittedName>
</protein>
<accession>A0A2P2J6Z4</accession>
<organism evidence="1">
    <name type="scientific">Rhizophora mucronata</name>
    <name type="common">Asiatic mangrove</name>
    <dbReference type="NCBI Taxonomy" id="61149"/>
    <lineage>
        <taxon>Eukaryota</taxon>
        <taxon>Viridiplantae</taxon>
        <taxon>Streptophyta</taxon>
        <taxon>Embryophyta</taxon>
        <taxon>Tracheophyta</taxon>
        <taxon>Spermatophyta</taxon>
        <taxon>Magnoliopsida</taxon>
        <taxon>eudicotyledons</taxon>
        <taxon>Gunneridae</taxon>
        <taxon>Pentapetalae</taxon>
        <taxon>rosids</taxon>
        <taxon>fabids</taxon>
        <taxon>Malpighiales</taxon>
        <taxon>Rhizophoraceae</taxon>
        <taxon>Rhizophora</taxon>
    </lineage>
</organism>
<evidence type="ECO:0000313" key="1">
    <source>
        <dbReference type="EMBL" id="MBW89231.1"/>
    </source>
</evidence>
<name>A0A2P2J6Z4_RHIMU</name>